<name>A0ACB8RE03_9AGAM</name>
<evidence type="ECO:0000313" key="1">
    <source>
        <dbReference type="EMBL" id="KAI0042232.1"/>
    </source>
</evidence>
<sequence>MNSPWAICTCTPPDAFVMLLDPATAPSPVDHERHLAHRGRCVPAYRVAPREGTATHASAPHHCASPSSVASPVPASPSRPPSKLLQTPPLPLSWSWRMSTSLVLSRLLESAPVGHAAELEA</sequence>
<keyword evidence="2" id="KW-1185">Reference proteome</keyword>
<comment type="caution">
    <text evidence="1">The sequence shown here is derived from an EMBL/GenBank/DDBJ whole genome shotgun (WGS) entry which is preliminary data.</text>
</comment>
<accession>A0ACB8RE03</accession>
<dbReference type="Proteomes" id="UP000814033">
    <property type="component" value="Unassembled WGS sequence"/>
</dbReference>
<evidence type="ECO:0000313" key="2">
    <source>
        <dbReference type="Proteomes" id="UP000814033"/>
    </source>
</evidence>
<reference evidence="1" key="1">
    <citation type="submission" date="2021-02" db="EMBL/GenBank/DDBJ databases">
        <authorList>
            <consortium name="DOE Joint Genome Institute"/>
            <person name="Ahrendt S."/>
            <person name="Looney B.P."/>
            <person name="Miyauchi S."/>
            <person name="Morin E."/>
            <person name="Drula E."/>
            <person name="Courty P.E."/>
            <person name="Chicoki N."/>
            <person name="Fauchery L."/>
            <person name="Kohler A."/>
            <person name="Kuo A."/>
            <person name="Labutti K."/>
            <person name="Pangilinan J."/>
            <person name="Lipzen A."/>
            <person name="Riley R."/>
            <person name="Andreopoulos W."/>
            <person name="He G."/>
            <person name="Johnson J."/>
            <person name="Barry K.W."/>
            <person name="Grigoriev I.V."/>
            <person name="Nagy L."/>
            <person name="Hibbett D."/>
            <person name="Henrissat B."/>
            <person name="Matheny P.B."/>
            <person name="Labbe J."/>
            <person name="Martin F."/>
        </authorList>
    </citation>
    <scope>NUCLEOTIDE SEQUENCE</scope>
    <source>
        <strain evidence="1">FP105234-sp</strain>
    </source>
</reference>
<reference evidence="1" key="2">
    <citation type="journal article" date="2022" name="New Phytol.">
        <title>Evolutionary transition to the ectomycorrhizal habit in the genomes of a hyperdiverse lineage of mushroom-forming fungi.</title>
        <authorList>
            <person name="Looney B."/>
            <person name="Miyauchi S."/>
            <person name="Morin E."/>
            <person name="Drula E."/>
            <person name="Courty P.E."/>
            <person name="Kohler A."/>
            <person name="Kuo A."/>
            <person name="LaButti K."/>
            <person name="Pangilinan J."/>
            <person name="Lipzen A."/>
            <person name="Riley R."/>
            <person name="Andreopoulos W."/>
            <person name="He G."/>
            <person name="Johnson J."/>
            <person name="Nolan M."/>
            <person name="Tritt A."/>
            <person name="Barry K.W."/>
            <person name="Grigoriev I.V."/>
            <person name="Nagy L.G."/>
            <person name="Hibbett D."/>
            <person name="Henrissat B."/>
            <person name="Matheny P.B."/>
            <person name="Labbe J."/>
            <person name="Martin F.M."/>
        </authorList>
    </citation>
    <scope>NUCLEOTIDE SEQUENCE</scope>
    <source>
        <strain evidence="1">FP105234-sp</strain>
    </source>
</reference>
<organism evidence="1 2">
    <name type="scientific">Auriscalpium vulgare</name>
    <dbReference type="NCBI Taxonomy" id="40419"/>
    <lineage>
        <taxon>Eukaryota</taxon>
        <taxon>Fungi</taxon>
        <taxon>Dikarya</taxon>
        <taxon>Basidiomycota</taxon>
        <taxon>Agaricomycotina</taxon>
        <taxon>Agaricomycetes</taxon>
        <taxon>Russulales</taxon>
        <taxon>Auriscalpiaceae</taxon>
        <taxon>Auriscalpium</taxon>
    </lineage>
</organism>
<protein>
    <submittedName>
        <fullName evidence="1">Uncharacterized protein</fullName>
    </submittedName>
</protein>
<proteinExistence type="predicted"/>
<gene>
    <name evidence="1" type="ORF">FA95DRAFT_1564525</name>
</gene>
<dbReference type="EMBL" id="MU276077">
    <property type="protein sequence ID" value="KAI0042232.1"/>
    <property type="molecule type" value="Genomic_DNA"/>
</dbReference>